<accession>A6HWF9</accession>
<gene>
    <name evidence="1" type="ORF">rCG_28887</name>
</gene>
<dbReference type="EMBL" id="CH473952">
    <property type="protein sequence ID" value="EDL82445.1"/>
    <property type="molecule type" value="Genomic_DNA"/>
</dbReference>
<evidence type="ECO:0000313" key="2">
    <source>
        <dbReference type="Proteomes" id="UP000234681"/>
    </source>
</evidence>
<proteinExistence type="predicted"/>
<name>A6HWF9_RAT</name>
<dbReference type="Proteomes" id="UP000234681">
    <property type="component" value="Chromosome 2"/>
</dbReference>
<sequence length="41" mass="4850">MWLCQHTAEEGIRSLGTRLTGQYLEDVYLSVYLKGSPHWFY</sequence>
<evidence type="ECO:0000313" key="1">
    <source>
        <dbReference type="EMBL" id="EDL82445.1"/>
    </source>
</evidence>
<organism evidence="1 2">
    <name type="scientific">Rattus norvegicus</name>
    <name type="common">Rat</name>
    <dbReference type="NCBI Taxonomy" id="10116"/>
    <lineage>
        <taxon>Eukaryota</taxon>
        <taxon>Metazoa</taxon>
        <taxon>Chordata</taxon>
        <taxon>Craniata</taxon>
        <taxon>Vertebrata</taxon>
        <taxon>Euteleostomi</taxon>
        <taxon>Mammalia</taxon>
        <taxon>Eutheria</taxon>
        <taxon>Euarchontoglires</taxon>
        <taxon>Glires</taxon>
        <taxon>Rodentia</taxon>
        <taxon>Myomorpha</taxon>
        <taxon>Muroidea</taxon>
        <taxon>Muridae</taxon>
        <taxon>Murinae</taxon>
        <taxon>Rattus</taxon>
    </lineage>
</organism>
<protein>
    <submittedName>
        <fullName evidence="1">RCG28887</fullName>
    </submittedName>
</protein>
<dbReference type="AlphaFoldDB" id="A6HWF9"/>
<reference evidence="2" key="1">
    <citation type="submission" date="2005-09" db="EMBL/GenBank/DDBJ databases">
        <authorList>
            <person name="Mural R.J."/>
            <person name="Li P.W."/>
            <person name="Adams M.D."/>
            <person name="Amanatides P.G."/>
            <person name="Baden-Tillson H."/>
            <person name="Barnstead M."/>
            <person name="Chin S.H."/>
            <person name="Dew I."/>
            <person name="Evans C.A."/>
            <person name="Ferriera S."/>
            <person name="Flanigan M."/>
            <person name="Fosler C."/>
            <person name="Glodek A."/>
            <person name="Gu Z."/>
            <person name="Holt R.A."/>
            <person name="Jennings D."/>
            <person name="Kraft C.L."/>
            <person name="Lu F."/>
            <person name="Nguyen T."/>
            <person name="Nusskern D.R."/>
            <person name="Pfannkoch C.M."/>
            <person name="Sitter C."/>
            <person name="Sutton G.G."/>
            <person name="Venter J.C."/>
            <person name="Wang Z."/>
            <person name="Woodage T."/>
            <person name="Zheng X.H."/>
            <person name="Zhong F."/>
        </authorList>
    </citation>
    <scope>NUCLEOTIDE SEQUENCE [LARGE SCALE GENOMIC DNA]</scope>
    <source>
        <strain>BN</strain>
        <strain evidence="2">Sprague-Dawley</strain>
    </source>
</reference>